<name>A0A8S1ALS7_ARCPL</name>
<comment type="caution">
    <text evidence="1">The sequence shown here is derived from an EMBL/GenBank/DDBJ whole genome shotgun (WGS) entry which is preliminary data.</text>
</comment>
<evidence type="ECO:0000313" key="2">
    <source>
        <dbReference type="Proteomes" id="UP000494106"/>
    </source>
</evidence>
<proteinExistence type="predicted"/>
<sequence>MTNAPIRYFWPNNGAKTVKSQRTLNFDDLENNSGEVFSSEVDSNSEDFGYRRTGGRKKQKRMFHSSVTGISSTSIDTHEFKKEWLKRWDELKADALHPKNAHLSPGGKVVNMVAARPWHTPCGDPSQHDAPWGTCTLRFQCDGEYRIYRGDFSCGRTGLVCCAVQGYRHDLNQAFDVSFADSSVFSTSSEEKVKEARGSKEMRRRKRARKSKQLVGERHRRIRKIKAMIRKMVKLIRKELNRAFRNNTHKRFFATENLKTLVNAMKKKYRENRHTALQLYETDRIRITTELSNKLSQFKIINQHFLTNDTFREIIVNGTMKKTIARQLLAMYPELVEFPEMKAVEDFLEARPNKTRRAASRRKIRKH</sequence>
<evidence type="ECO:0000313" key="1">
    <source>
        <dbReference type="EMBL" id="CAB3248765.1"/>
    </source>
</evidence>
<dbReference type="AlphaFoldDB" id="A0A8S1ALS7"/>
<gene>
    <name evidence="1" type="ORF">APLA_LOCUS11857</name>
</gene>
<accession>A0A8S1ALS7</accession>
<protein>
    <submittedName>
        <fullName evidence="1">Uncharacterized protein</fullName>
    </submittedName>
</protein>
<organism evidence="1 2">
    <name type="scientific">Arctia plantaginis</name>
    <name type="common">Wood tiger moth</name>
    <name type="synonym">Phalaena plantaginis</name>
    <dbReference type="NCBI Taxonomy" id="874455"/>
    <lineage>
        <taxon>Eukaryota</taxon>
        <taxon>Metazoa</taxon>
        <taxon>Ecdysozoa</taxon>
        <taxon>Arthropoda</taxon>
        <taxon>Hexapoda</taxon>
        <taxon>Insecta</taxon>
        <taxon>Pterygota</taxon>
        <taxon>Neoptera</taxon>
        <taxon>Endopterygota</taxon>
        <taxon>Lepidoptera</taxon>
        <taxon>Glossata</taxon>
        <taxon>Ditrysia</taxon>
        <taxon>Noctuoidea</taxon>
        <taxon>Erebidae</taxon>
        <taxon>Arctiinae</taxon>
        <taxon>Arctia</taxon>
    </lineage>
</organism>
<dbReference type="Proteomes" id="UP000494106">
    <property type="component" value="Unassembled WGS sequence"/>
</dbReference>
<dbReference type="EMBL" id="CADEBC010000535">
    <property type="protein sequence ID" value="CAB3248765.1"/>
    <property type="molecule type" value="Genomic_DNA"/>
</dbReference>
<dbReference type="OrthoDB" id="7432963at2759"/>
<keyword evidence="2" id="KW-1185">Reference proteome</keyword>
<reference evidence="1 2" key="1">
    <citation type="submission" date="2020-04" db="EMBL/GenBank/DDBJ databases">
        <authorList>
            <person name="Wallbank WR R."/>
            <person name="Pardo Diaz C."/>
            <person name="Kozak K."/>
            <person name="Martin S."/>
            <person name="Jiggins C."/>
            <person name="Moest M."/>
            <person name="Warren A I."/>
            <person name="Byers J.R.P. K."/>
            <person name="Montejo-Kovacevich G."/>
            <person name="Yen C E."/>
        </authorList>
    </citation>
    <scope>NUCLEOTIDE SEQUENCE [LARGE SCALE GENOMIC DNA]</scope>
</reference>